<organism evidence="1">
    <name type="scientific">marine sediment metagenome</name>
    <dbReference type="NCBI Taxonomy" id="412755"/>
    <lineage>
        <taxon>unclassified sequences</taxon>
        <taxon>metagenomes</taxon>
        <taxon>ecological metagenomes</taxon>
    </lineage>
</organism>
<comment type="caution">
    <text evidence="1">The sequence shown here is derived from an EMBL/GenBank/DDBJ whole genome shotgun (WGS) entry which is preliminary data.</text>
</comment>
<reference evidence="1" key="1">
    <citation type="journal article" date="2014" name="Front. Microbiol.">
        <title>High frequency of phylogenetically diverse reductive dehalogenase-homologous genes in deep subseafloor sedimentary metagenomes.</title>
        <authorList>
            <person name="Kawai M."/>
            <person name="Futagami T."/>
            <person name="Toyoda A."/>
            <person name="Takaki Y."/>
            <person name="Nishi S."/>
            <person name="Hori S."/>
            <person name="Arai W."/>
            <person name="Tsubouchi T."/>
            <person name="Morono Y."/>
            <person name="Uchiyama I."/>
            <person name="Ito T."/>
            <person name="Fujiyama A."/>
            <person name="Inagaki F."/>
            <person name="Takami H."/>
        </authorList>
    </citation>
    <scope>NUCLEOTIDE SEQUENCE</scope>
    <source>
        <strain evidence="1">Expedition CK06-06</strain>
    </source>
</reference>
<dbReference type="SUPFAM" id="SSF53649">
    <property type="entry name" value="Alkaline phosphatase-like"/>
    <property type="match status" value="1"/>
</dbReference>
<dbReference type="AlphaFoldDB" id="X0X7H2"/>
<name>X0X7H2_9ZZZZ</name>
<evidence type="ECO:0000313" key="1">
    <source>
        <dbReference type="EMBL" id="GAG39179.1"/>
    </source>
</evidence>
<sequence>SSNTIIHHTPLLAKTSILDEGGWCLHYCGRYDQLAPEARMGSLKVIDPEAARLPTEPELYHMPDDPKEANNLIDGNERLAREIHKRYVNWLDEVGTPEEHLAGRRHLR</sequence>
<feature type="non-terminal residue" evidence="1">
    <location>
        <position position="1"/>
    </location>
</feature>
<dbReference type="EMBL" id="BARS01047360">
    <property type="protein sequence ID" value="GAG39179.1"/>
    <property type="molecule type" value="Genomic_DNA"/>
</dbReference>
<dbReference type="InterPro" id="IPR017850">
    <property type="entry name" value="Alkaline_phosphatase_core_sf"/>
</dbReference>
<accession>X0X7H2</accession>
<evidence type="ECO:0008006" key="2">
    <source>
        <dbReference type="Google" id="ProtNLM"/>
    </source>
</evidence>
<protein>
    <recommendedName>
        <fullName evidence="2">Sulfatase</fullName>
    </recommendedName>
</protein>
<proteinExistence type="predicted"/>
<gene>
    <name evidence="1" type="ORF">S01H1_71150</name>
</gene>